<proteinExistence type="predicted"/>
<reference evidence="1" key="1">
    <citation type="submission" date="2021-01" db="EMBL/GenBank/DDBJ databases">
        <authorList>
            <consortium name="Genoscope - CEA"/>
            <person name="William W."/>
        </authorList>
    </citation>
    <scope>NUCLEOTIDE SEQUENCE</scope>
</reference>
<accession>A0A816JX14</accession>
<name>A0A816JX14_BRANA</name>
<dbReference type="Proteomes" id="UP001295469">
    <property type="component" value="Chromosome C04"/>
</dbReference>
<dbReference type="EMBL" id="HG994368">
    <property type="protein sequence ID" value="CAF1865640.1"/>
    <property type="molecule type" value="Genomic_DNA"/>
</dbReference>
<feature type="non-terminal residue" evidence="1">
    <location>
        <position position="1"/>
    </location>
</feature>
<sequence length="47" mass="5257">SSLQINSLFRNSLSLQRTCNRITFPLFSSHLCNSPVRFLSLSSSVVV</sequence>
<gene>
    <name evidence="1" type="ORF">DARMORV10_C04P61230.1</name>
</gene>
<evidence type="ECO:0000313" key="1">
    <source>
        <dbReference type="EMBL" id="CAF1865640.1"/>
    </source>
</evidence>
<organism evidence="1">
    <name type="scientific">Brassica napus</name>
    <name type="common">Rape</name>
    <dbReference type="NCBI Taxonomy" id="3708"/>
    <lineage>
        <taxon>Eukaryota</taxon>
        <taxon>Viridiplantae</taxon>
        <taxon>Streptophyta</taxon>
        <taxon>Embryophyta</taxon>
        <taxon>Tracheophyta</taxon>
        <taxon>Spermatophyta</taxon>
        <taxon>Magnoliopsida</taxon>
        <taxon>eudicotyledons</taxon>
        <taxon>Gunneridae</taxon>
        <taxon>Pentapetalae</taxon>
        <taxon>rosids</taxon>
        <taxon>malvids</taxon>
        <taxon>Brassicales</taxon>
        <taxon>Brassicaceae</taxon>
        <taxon>Brassiceae</taxon>
        <taxon>Brassica</taxon>
    </lineage>
</organism>
<protein>
    <submittedName>
        <fullName evidence="1">(rape) hypothetical protein</fullName>
    </submittedName>
</protein>
<dbReference type="AlphaFoldDB" id="A0A816JX14"/>